<protein>
    <recommendedName>
        <fullName evidence="2">DUF1540 domain-containing protein</fullName>
    </recommendedName>
</protein>
<gene>
    <name evidence="1" type="ORF">MM415B00820_0030</name>
</gene>
<organism evidence="1">
    <name type="scientific">viral metagenome</name>
    <dbReference type="NCBI Taxonomy" id="1070528"/>
    <lineage>
        <taxon>unclassified sequences</taxon>
        <taxon>metagenomes</taxon>
        <taxon>organismal metagenomes</taxon>
    </lineage>
</organism>
<evidence type="ECO:0000313" key="1">
    <source>
        <dbReference type="EMBL" id="QJA62168.1"/>
    </source>
</evidence>
<dbReference type="AlphaFoldDB" id="A0A6M3IXW8"/>
<name>A0A6M3IXW8_9ZZZZ</name>
<accession>A0A6M3IXW8</accession>
<reference evidence="1" key="1">
    <citation type="submission" date="2020-03" db="EMBL/GenBank/DDBJ databases">
        <title>The deep terrestrial virosphere.</title>
        <authorList>
            <person name="Holmfeldt K."/>
            <person name="Nilsson E."/>
            <person name="Simone D."/>
            <person name="Lopez-Fernandez M."/>
            <person name="Wu X."/>
            <person name="de Brujin I."/>
            <person name="Lundin D."/>
            <person name="Andersson A."/>
            <person name="Bertilsson S."/>
            <person name="Dopson M."/>
        </authorList>
    </citation>
    <scope>NUCLEOTIDE SEQUENCE</scope>
    <source>
        <strain evidence="1">MM415B00820</strain>
    </source>
</reference>
<evidence type="ECO:0008006" key="2">
    <source>
        <dbReference type="Google" id="ProtNLM"/>
    </source>
</evidence>
<sequence>MGNGMTQLTMTGSEINTSQKLICSRKNCVYKKKNGRCGLDVIEVDKDKNCVSFIKR</sequence>
<proteinExistence type="predicted"/>
<dbReference type="EMBL" id="MT141463">
    <property type="protein sequence ID" value="QJA62168.1"/>
    <property type="molecule type" value="Genomic_DNA"/>
</dbReference>